<evidence type="ECO:0000259" key="4">
    <source>
        <dbReference type="PROSITE" id="PS51858"/>
    </source>
</evidence>
<dbReference type="Gene3D" id="3.90.1720.30">
    <property type="entry name" value="PPPDE domains"/>
    <property type="match status" value="1"/>
</dbReference>
<dbReference type="PROSITE" id="PS51858">
    <property type="entry name" value="PPPDE"/>
    <property type="match status" value="1"/>
</dbReference>
<dbReference type="GeneID" id="114328054"/>
<keyword evidence="3" id="KW-0378">Hydrolase</keyword>
<evidence type="ECO:0000313" key="6">
    <source>
        <dbReference type="Proteomes" id="UP001652700"/>
    </source>
</evidence>
<organism evidence="5 6">
    <name type="scientific">Diabrotica virgifera virgifera</name>
    <name type="common">western corn rootworm</name>
    <dbReference type="NCBI Taxonomy" id="50390"/>
    <lineage>
        <taxon>Eukaryota</taxon>
        <taxon>Metazoa</taxon>
        <taxon>Ecdysozoa</taxon>
        <taxon>Arthropoda</taxon>
        <taxon>Hexapoda</taxon>
        <taxon>Insecta</taxon>
        <taxon>Pterygota</taxon>
        <taxon>Neoptera</taxon>
        <taxon>Endopterygota</taxon>
        <taxon>Coleoptera</taxon>
        <taxon>Polyphaga</taxon>
        <taxon>Cucujiformia</taxon>
        <taxon>Chrysomeloidea</taxon>
        <taxon>Chrysomelidae</taxon>
        <taxon>Galerucinae</taxon>
        <taxon>Diabroticina</taxon>
        <taxon>Diabroticites</taxon>
        <taxon>Diabrotica</taxon>
    </lineage>
</organism>
<evidence type="ECO:0000313" key="5">
    <source>
        <dbReference type="EnsemblMetazoa" id="XP_028132600.2"/>
    </source>
</evidence>
<reference evidence="5" key="1">
    <citation type="submission" date="2025-05" db="UniProtKB">
        <authorList>
            <consortium name="EnsemblMetazoa"/>
        </authorList>
    </citation>
    <scope>IDENTIFICATION</scope>
</reference>
<proteinExistence type="inferred from homology"/>
<dbReference type="PANTHER" id="PTHR12378">
    <property type="entry name" value="DESUMOYLATING ISOPEPTIDASE"/>
    <property type="match status" value="1"/>
</dbReference>
<protein>
    <recommendedName>
        <fullName evidence="4">PPPDE domain-containing protein</fullName>
    </recommendedName>
</protein>
<dbReference type="Proteomes" id="UP001652700">
    <property type="component" value="Unplaced"/>
</dbReference>
<dbReference type="RefSeq" id="XP_028132600.2">
    <property type="nucleotide sequence ID" value="XM_028276799.2"/>
</dbReference>
<accession>A0ABM5IH22</accession>
<dbReference type="InterPro" id="IPR008580">
    <property type="entry name" value="PPPDE_dom"/>
</dbReference>
<name>A0ABM5IH22_DIAVI</name>
<dbReference type="Pfam" id="PF05903">
    <property type="entry name" value="Peptidase_C97"/>
    <property type="match status" value="1"/>
</dbReference>
<dbReference type="InterPro" id="IPR042266">
    <property type="entry name" value="PPPDE_sf"/>
</dbReference>
<dbReference type="SMART" id="SM01179">
    <property type="entry name" value="DUF862"/>
    <property type="match status" value="1"/>
</dbReference>
<comment type="similarity">
    <text evidence="1">Belongs to the DeSI family.</text>
</comment>
<evidence type="ECO:0000256" key="2">
    <source>
        <dbReference type="ARBA" id="ARBA00022670"/>
    </source>
</evidence>
<feature type="domain" description="PPPDE" evidence="4">
    <location>
        <begin position="4"/>
        <end position="135"/>
    </location>
</feature>
<evidence type="ECO:0000256" key="3">
    <source>
        <dbReference type="ARBA" id="ARBA00022801"/>
    </source>
</evidence>
<sequence>MPCEKVYMYAYEMGPEIWHLSVVVFKKEYSFSDKGVRITEPDTPTKYICMGTTTKSKCRLYNFLQCNHNEWKKTDYNVLTKNCQHFTQVLLDFLGIEKRIPSKYTNLPETCCELLGPHYKDLPGLFLKSSGNLLDNP</sequence>
<dbReference type="EnsemblMetazoa" id="XM_028276799.2">
    <property type="protein sequence ID" value="XP_028132600.2"/>
    <property type="gene ID" value="LOC114328054"/>
</dbReference>
<keyword evidence="6" id="KW-1185">Reference proteome</keyword>
<evidence type="ECO:0000256" key="1">
    <source>
        <dbReference type="ARBA" id="ARBA00008140"/>
    </source>
</evidence>
<keyword evidence="2" id="KW-0645">Protease</keyword>